<dbReference type="EMBL" id="NISI01000001">
    <property type="protein sequence ID" value="OWR05749.1"/>
    <property type="molecule type" value="Genomic_DNA"/>
</dbReference>
<dbReference type="Gene3D" id="3.30.2420.10">
    <property type="entry name" value="TonB"/>
    <property type="match status" value="1"/>
</dbReference>
<dbReference type="OrthoDB" id="8779091at2"/>
<dbReference type="Proteomes" id="UP000197446">
    <property type="component" value="Unassembled WGS sequence"/>
</dbReference>
<keyword evidence="1" id="KW-0732">Signal</keyword>
<name>A0A254NCR5_9BURK</name>
<dbReference type="SUPFAM" id="SSF74653">
    <property type="entry name" value="TolA/TonB C-terminal domain"/>
    <property type="match status" value="1"/>
</dbReference>
<dbReference type="Pfam" id="PF03544">
    <property type="entry name" value="TonB_C"/>
    <property type="match status" value="1"/>
</dbReference>
<accession>A0A254NCR5</accession>
<comment type="caution">
    <text evidence="3">The sequence shown here is derived from an EMBL/GenBank/DDBJ whole genome shotgun (WGS) entry which is preliminary data.</text>
</comment>
<feature type="chain" id="PRO_5013304561" description="TonB C-terminal domain-containing protein" evidence="1">
    <location>
        <begin position="25"/>
        <end position="126"/>
    </location>
</feature>
<proteinExistence type="predicted"/>
<evidence type="ECO:0000313" key="3">
    <source>
        <dbReference type="EMBL" id="OWR05749.1"/>
    </source>
</evidence>
<dbReference type="GO" id="GO:0055085">
    <property type="term" value="P:transmembrane transport"/>
    <property type="evidence" value="ECO:0007669"/>
    <property type="project" value="InterPro"/>
</dbReference>
<dbReference type="AlphaFoldDB" id="A0A254NCR5"/>
<dbReference type="InterPro" id="IPR037682">
    <property type="entry name" value="TonB_C"/>
</dbReference>
<keyword evidence="4" id="KW-1185">Reference proteome</keyword>
<feature type="domain" description="TonB C-terminal" evidence="2">
    <location>
        <begin position="80"/>
        <end position="111"/>
    </location>
</feature>
<evidence type="ECO:0000256" key="1">
    <source>
        <dbReference type="SAM" id="SignalP"/>
    </source>
</evidence>
<reference evidence="3 4" key="1">
    <citation type="journal article" date="2007" name="Int. J. Syst. Evol. Microbiol.">
        <title>Description of Pelomonas aquatica sp. nov. and Pelomonas puraquae sp. nov., isolated from industrial and haemodialysis water.</title>
        <authorList>
            <person name="Gomila M."/>
            <person name="Bowien B."/>
            <person name="Falsen E."/>
            <person name="Moore E.R."/>
            <person name="Lalucat J."/>
        </authorList>
    </citation>
    <scope>NUCLEOTIDE SEQUENCE [LARGE SCALE GENOMIC DNA]</scope>
    <source>
        <strain evidence="3 4">CCUG 52769</strain>
    </source>
</reference>
<sequence>MRNLPLLPLVLMLCVGCSTAPVNAPVAASPKAPVIAEPTDRVLDTAECSELGNIDLDSFAKGKFEGNPYGWTHARIDVEHGAVVKVEIVNSSPKKLFDEQAIAMMKSWRFPSGASASGCFVSHRWD</sequence>
<evidence type="ECO:0000313" key="4">
    <source>
        <dbReference type="Proteomes" id="UP000197446"/>
    </source>
</evidence>
<protein>
    <recommendedName>
        <fullName evidence="2">TonB C-terminal domain-containing protein</fullName>
    </recommendedName>
</protein>
<dbReference type="RefSeq" id="WP_088481954.1">
    <property type="nucleotide sequence ID" value="NZ_NISI01000001.1"/>
</dbReference>
<organism evidence="3 4">
    <name type="scientific">Roseateles puraquae</name>
    <dbReference type="NCBI Taxonomy" id="431059"/>
    <lineage>
        <taxon>Bacteria</taxon>
        <taxon>Pseudomonadati</taxon>
        <taxon>Pseudomonadota</taxon>
        <taxon>Betaproteobacteria</taxon>
        <taxon>Burkholderiales</taxon>
        <taxon>Sphaerotilaceae</taxon>
        <taxon>Roseateles</taxon>
    </lineage>
</organism>
<evidence type="ECO:0000259" key="2">
    <source>
        <dbReference type="Pfam" id="PF03544"/>
    </source>
</evidence>
<feature type="signal peptide" evidence="1">
    <location>
        <begin position="1"/>
        <end position="24"/>
    </location>
</feature>
<gene>
    <name evidence="3" type="ORF">CDO81_04680</name>
</gene>